<dbReference type="OrthoDB" id="9804819at2"/>
<dbReference type="InterPro" id="IPR017871">
    <property type="entry name" value="ABC_transporter-like_CS"/>
</dbReference>
<dbReference type="eggNOG" id="COG1131">
    <property type="taxonomic scope" value="Bacteria"/>
</dbReference>
<keyword evidence="2 4" id="KW-0067">ATP-binding</keyword>
<protein>
    <submittedName>
        <fullName evidence="4">ABC transporter, ATP-binding protein</fullName>
    </submittedName>
</protein>
<evidence type="ECO:0000256" key="1">
    <source>
        <dbReference type="ARBA" id="ARBA00022741"/>
    </source>
</evidence>
<dbReference type="GO" id="GO:0016887">
    <property type="term" value="F:ATP hydrolysis activity"/>
    <property type="evidence" value="ECO:0007669"/>
    <property type="project" value="InterPro"/>
</dbReference>
<dbReference type="Gene3D" id="3.40.50.300">
    <property type="entry name" value="P-loop containing nucleotide triphosphate hydrolases"/>
    <property type="match status" value="1"/>
</dbReference>
<dbReference type="EMBL" id="AEEH01000053">
    <property type="protein sequence ID" value="EFM24541.1"/>
    <property type="molecule type" value="Genomic_DNA"/>
</dbReference>
<dbReference type="SMART" id="SM00382">
    <property type="entry name" value="AAA"/>
    <property type="match status" value="1"/>
</dbReference>
<dbReference type="PROSITE" id="PS50893">
    <property type="entry name" value="ABC_TRANSPORTER_2"/>
    <property type="match status" value="1"/>
</dbReference>
<dbReference type="InterPro" id="IPR003439">
    <property type="entry name" value="ABC_transporter-like_ATP-bd"/>
</dbReference>
<dbReference type="CDD" id="cd03230">
    <property type="entry name" value="ABC_DR_subfamily_A"/>
    <property type="match status" value="1"/>
</dbReference>
<dbReference type="PANTHER" id="PTHR43158">
    <property type="entry name" value="SKFA PEPTIDE EXPORT ATP-BINDING PROTEIN SKFE"/>
    <property type="match status" value="1"/>
</dbReference>
<dbReference type="GO" id="GO:0005524">
    <property type="term" value="F:ATP binding"/>
    <property type="evidence" value="ECO:0007669"/>
    <property type="project" value="UniProtKB-KW"/>
</dbReference>
<dbReference type="RefSeq" id="WP_008902737.1">
    <property type="nucleotide sequence ID" value="NZ_GL397071.1"/>
</dbReference>
<sequence>MLQINDIHKSYGEKHVLNGISFSVEKGKVTSLIGRNGSGKTTMLEILSRIISQDGGFISIDDKKIDEDITLQQNIAFLPDRFDLFKYSNALRIMEFYEIIYPHFDREFVKTELTKLRISPKMDVRNLSKGQSALLGLVIILATGADYILLDEILDGIDVVNRRKVIEYVLDATAAGRAVLISSHSLDELESISDTAIYISLDGSLQAVDQSLNLNKFQIVLKETLKEEDREKLFITGEIGRVITILTEDSFEEVQKKLKTEIIQHDIIPVKYKDVFYYESIKEDR</sequence>
<keyword evidence="1" id="KW-0547">Nucleotide-binding</keyword>
<dbReference type="Pfam" id="PF00005">
    <property type="entry name" value="ABC_tran"/>
    <property type="match status" value="1"/>
</dbReference>
<evidence type="ECO:0000259" key="3">
    <source>
        <dbReference type="PROSITE" id="PS50893"/>
    </source>
</evidence>
<dbReference type="AlphaFoldDB" id="E0NP73"/>
<dbReference type="Proteomes" id="UP000003280">
    <property type="component" value="Unassembled WGS sequence"/>
</dbReference>
<organism evidence="4 5">
    <name type="scientific">Peptoniphilus duerdenii ATCC BAA-1640</name>
    <dbReference type="NCBI Taxonomy" id="862517"/>
    <lineage>
        <taxon>Bacteria</taxon>
        <taxon>Bacillati</taxon>
        <taxon>Bacillota</taxon>
        <taxon>Tissierellia</taxon>
        <taxon>Tissierellales</taxon>
        <taxon>Peptoniphilaceae</taxon>
        <taxon>Peptoniphilus</taxon>
    </lineage>
</organism>
<gene>
    <name evidence="4" type="ORF">HMPREF9225_1962</name>
</gene>
<dbReference type="InterPro" id="IPR003593">
    <property type="entry name" value="AAA+_ATPase"/>
</dbReference>
<dbReference type="STRING" id="862517.HMPREF9225_1962"/>
<name>E0NP73_9FIRM</name>
<reference evidence="4 5" key="1">
    <citation type="submission" date="2010-07" db="EMBL/GenBank/DDBJ databases">
        <authorList>
            <person name="Muzny D."/>
            <person name="Qin X."/>
            <person name="Deng J."/>
            <person name="Jiang H."/>
            <person name="Liu Y."/>
            <person name="Qu J."/>
            <person name="Song X.-Z."/>
            <person name="Zhang L."/>
            <person name="Thornton R."/>
            <person name="Coyle M."/>
            <person name="Francisco L."/>
            <person name="Jackson L."/>
            <person name="Javaid M."/>
            <person name="Korchina V."/>
            <person name="Kovar C."/>
            <person name="Mata R."/>
            <person name="Mathew T."/>
            <person name="Ngo R."/>
            <person name="Nguyen L."/>
            <person name="Nguyen N."/>
            <person name="Okwuonu G."/>
            <person name="Ongeri F."/>
            <person name="Pham C."/>
            <person name="Simmons D."/>
            <person name="Wilczek-Boney K."/>
            <person name="Hale W."/>
            <person name="Jakkamsetti A."/>
            <person name="Pham P."/>
            <person name="Ruth R."/>
            <person name="San Lucas F."/>
            <person name="Warren J."/>
            <person name="Zhang J."/>
            <person name="Zhao Z."/>
            <person name="Zhou C."/>
            <person name="Zhu D."/>
            <person name="Lee S."/>
            <person name="Bess C."/>
            <person name="Blankenburg K."/>
            <person name="Forbes L."/>
            <person name="Fu Q."/>
            <person name="Gubbala S."/>
            <person name="Hirani K."/>
            <person name="Jayaseelan J.C."/>
            <person name="Lara F."/>
            <person name="Munidasa M."/>
            <person name="Palculict T."/>
            <person name="Patil S."/>
            <person name="Pu L.-L."/>
            <person name="Saada N."/>
            <person name="Tang L."/>
            <person name="Weissenberger G."/>
            <person name="Zhu Y."/>
            <person name="Hemphill L."/>
            <person name="Shang Y."/>
            <person name="Youmans B."/>
            <person name="Ayvaz T."/>
            <person name="Ross M."/>
            <person name="Santibanez J."/>
            <person name="Aqrawi P."/>
            <person name="Gross S."/>
            <person name="Joshi V."/>
            <person name="Fowler G."/>
            <person name="Nazareth L."/>
            <person name="Reid J."/>
            <person name="Worley K."/>
            <person name="Petrosino J."/>
            <person name="Highlander S."/>
            <person name="Gibbs R."/>
        </authorList>
    </citation>
    <scope>NUCLEOTIDE SEQUENCE [LARGE SCALE GENOMIC DNA]</scope>
    <source>
        <strain evidence="4 5">ATCC BAA-1640</strain>
    </source>
</reference>
<accession>E0NP73</accession>
<evidence type="ECO:0000256" key="2">
    <source>
        <dbReference type="ARBA" id="ARBA00022840"/>
    </source>
</evidence>
<feature type="domain" description="ABC transporter" evidence="3">
    <location>
        <begin position="2"/>
        <end position="226"/>
    </location>
</feature>
<dbReference type="PROSITE" id="PS00211">
    <property type="entry name" value="ABC_TRANSPORTER_1"/>
    <property type="match status" value="1"/>
</dbReference>
<keyword evidence="5" id="KW-1185">Reference proteome</keyword>
<dbReference type="HOGENOM" id="CLU_000604_1_2_9"/>
<evidence type="ECO:0000313" key="4">
    <source>
        <dbReference type="EMBL" id="EFM24541.1"/>
    </source>
</evidence>
<comment type="caution">
    <text evidence="4">The sequence shown here is derived from an EMBL/GenBank/DDBJ whole genome shotgun (WGS) entry which is preliminary data.</text>
</comment>
<dbReference type="InterPro" id="IPR027417">
    <property type="entry name" value="P-loop_NTPase"/>
</dbReference>
<proteinExistence type="predicted"/>
<evidence type="ECO:0000313" key="5">
    <source>
        <dbReference type="Proteomes" id="UP000003280"/>
    </source>
</evidence>
<dbReference type="SUPFAM" id="SSF52540">
    <property type="entry name" value="P-loop containing nucleoside triphosphate hydrolases"/>
    <property type="match status" value="1"/>
</dbReference>
<dbReference type="PANTHER" id="PTHR43158:SF10">
    <property type="entry name" value="ABC TRANSPORTER ATP-BINDING PROTEIN YTRB"/>
    <property type="match status" value="1"/>
</dbReference>